<dbReference type="InterPro" id="IPR052931">
    <property type="entry name" value="Prophage_regulatory_activator"/>
</dbReference>
<organism evidence="1 2">
    <name type="scientific">Undibacterium nitidum</name>
    <dbReference type="NCBI Taxonomy" id="2762298"/>
    <lineage>
        <taxon>Bacteria</taxon>
        <taxon>Pseudomonadati</taxon>
        <taxon>Pseudomonadota</taxon>
        <taxon>Betaproteobacteria</taxon>
        <taxon>Burkholderiales</taxon>
        <taxon>Oxalobacteraceae</taxon>
        <taxon>Undibacterium</taxon>
    </lineage>
</organism>
<dbReference type="PANTHER" id="PTHR36154">
    <property type="entry name" value="DNA-BINDING TRANSCRIPTIONAL ACTIVATOR ALPA"/>
    <property type="match status" value="1"/>
</dbReference>
<protein>
    <submittedName>
        <fullName evidence="1">AlpA family phage regulatory protein</fullName>
    </submittedName>
</protein>
<proteinExistence type="predicted"/>
<reference evidence="1" key="1">
    <citation type="submission" date="2020-08" db="EMBL/GenBank/DDBJ databases">
        <title>Novel species isolated from subtropical streams in China.</title>
        <authorList>
            <person name="Lu H."/>
        </authorList>
    </citation>
    <scope>NUCLEOTIDE SEQUENCE</scope>
    <source>
        <strain evidence="1">LX22W</strain>
    </source>
</reference>
<gene>
    <name evidence="1" type="ORF">H8K36_02605</name>
</gene>
<dbReference type="AlphaFoldDB" id="A0A923HSE4"/>
<evidence type="ECO:0000313" key="2">
    <source>
        <dbReference type="Proteomes" id="UP000627446"/>
    </source>
</evidence>
<dbReference type="Proteomes" id="UP000627446">
    <property type="component" value="Unassembled WGS sequence"/>
</dbReference>
<name>A0A923HSE4_9BURK</name>
<dbReference type="RefSeq" id="WP_186915218.1">
    <property type="nucleotide sequence ID" value="NZ_JACOFZ010000001.1"/>
</dbReference>
<comment type="caution">
    <text evidence="1">The sequence shown here is derived from an EMBL/GenBank/DDBJ whole genome shotgun (WGS) entry which is preliminary data.</text>
</comment>
<dbReference type="Pfam" id="PF05930">
    <property type="entry name" value="Phage_AlpA"/>
    <property type="match status" value="1"/>
</dbReference>
<dbReference type="InterPro" id="IPR010260">
    <property type="entry name" value="AlpA"/>
</dbReference>
<dbReference type="EMBL" id="JACOFZ010000001">
    <property type="protein sequence ID" value="MBC3880254.1"/>
    <property type="molecule type" value="Genomic_DNA"/>
</dbReference>
<dbReference type="PANTHER" id="PTHR36154:SF1">
    <property type="entry name" value="DNA-BINDING TRANSCRIPTIONAL ACTIVATOR ALPA"/>
    <property type="match status" value="1"/>
</dbReference>
<evidence type="ECO:0000313" key="1">
    <source>
        <dbReference type="EMBL" id="MBC3880254.1"/>
    </source>
</evidence>
<dbReference type="Gene3D" id="1.10.238.160">
    <property type="match status" value="1"/>
</dbReference>
<accession>A0A923HSE4</accession>
<keyword evidence="2" id="KW-1185">Reference proteome</keyword>
<sequence length="76" mass="8762">MRQSIPLKLLRRAQVEEITGLKRSSIYNRLNPDSKHYDPNFPKPISLSSFEKGSVAWIASEVIAWIEHKIEVSRAQ</sequence>